<feature type="compositionally biased region" description="Acidic residues" evidence="1">
    <location>
        <begin position="1661"/>
        <end position="1673"/>
    </location>
</feature>
<feature type="compositionally biased region" description="Low complexity" evidence="1">
    <location>
        <begin position="673"/>
        <end position="686"/>
    </location>
</feature>
<evidence type="ECO:0000313" key="2">
    <source>
        <dbReference type="EMBL" id="CEM35701.1"/>
    </source>
</evidence>
<feature type="compositionally biased region" description="Low complexity" evidence="1">
    <location>
        <begin position="129"/>
        <end position="161"/>
    </location>
</feature>
<feature type="compositionally biased region" description="Acidic residues" evidence="1">
    <location>
        <begin position="1241"/>
        <end position="1252"/>
    </location>
</feature>
<protein>
    <submittedName>
        <fullName evidence="2">Uncharacterized protein</fullName>
    </submittedName>
</protein>
<dbReference type="EMBL" id="CDMZ01001654">
    <property type="protein sequence ID" value="CEM35701.1"/>
    <property type="molecule type" value="Genomic_DNA"/>
</dbReference>
<feature type="compositionally biased region" description="Basic and acidic residues" evidence="1">
    <location>
        <begin position="1905"/>
        <end position="1922"/>
    </location>
</feature>
<feature type="compositionally biased region" description="Gly residues" evidence="1">
    <location>
        <begin position="482"/>
        <end position="499"/>
    </location>
</feature>
<gene>
    <name evidence="2" type="ORF">Cvel_23792</name>
</gene>
<feature type="compositionally biased region" description="Low complexity" evidence="1">
    <location>
        <begin position="645"/>
        <end position="654"/>
    </location>
</feature>
<feature type="compositionally biased region" description="Basic and acidic residues" evidence="1">
    <location>
        <begin position="1597"/>
        <end position="1606"/>
    </location>
</feature>
<dbReference type="VEuPathDB" id="CryptoDB:Cvel_23792"/>
<feature type="compositionally biased region" description="Basic and acidic residues" evidence="1">
    <location>
        <begin position="816"/>
        <end position="835"/>
    </location>
</feature>
<feature type="compositionally biased region" description="Acidic residues" evidence="1">
    <location>
        <begin position="936"/>
        <end position="949"/>
    </location>
</feature>
<feature type="region of interest" description="Disordered" evidence="1">
    <location>
        <begin position="1"/>
        <end position="973"/>
    </location>
</feature>
<feature type="compositionally biased region" description="Basic and acidic residues" evidence="1">
    <location>
        <begin position="1470"/>
        <end position="1479"/>
    </location>
</feature>
<feature type="compositionally biased region" description="Basic and acidic residues" evidence="1">
    <location>
        <begin position="891"/>
        <end position="907"/>
    </location>
</feature>
<feature type="compositionally biased region" description="Basic and acidic residues" evidence="1">
    <location>
        <begin position="1046"/>
        <end position="1055"/>
    </location>
</feature>
<organism evidence="2">
    <name type="scientific">Chromera velia CCMP2878</name>
    <dbReference type="NCBI Taxonomy" id="1169474"/>
    <lineage>
        <taxon>Eukaryota</taxon>
        <taxon>Sar</taxon>
        <taxon>Alveolata</taxon>
        <taxon>Colpodellida</taxon>
        <taxon>Chromeraceae</taxon>
        <taxon>Chromera</taxon>
    </lineage>
</organism>
<feature type="compositionally biased region" description="Basic and acidic residues" evidence="1">
    <location>
        <begin position="1624"/>
        <end position="1636"/>
    </location>
</feature>
<dbReference type="InterPro" id="IPR014710">
    <property type="entry name" value="RmlC-like_jellyroll"/>
</dbReference>
<feature type="compositionally biased region" description="Low complexity" evidence="1">
    <location>
        <begin position="1788"/>
        <end position="1813"/>
    </location>
</feature>
<evidence type="ECO:0000256" key="1">
    <source>
        <dbReference type="SAM" id="MobiDB-lite"/>
    </source>
</evidence>
<name>A0A0G4GX99_9ALVE</name>
<feature type="compositionally biased region" description="Low complexity" evidence="1">
    <location>
        <begin position="1067"/>
        <end position="1091"/>
    </location>
</feature>
<feature type="compositionally biased region" description="Basic residues" evidence="1">
    <location>
        <begin position="1517"/>
        <end position="1528"/>
    </location>
</feature>
<feature type="compositionally biased region" description="Acidic residues" evidence="1">
    <location>
        <begin position="867"/>
        <end position="887"/>
    </location>
</feature>
<feature type="compositionally biased region" description="Polar residues" evidence="1">
    <location>
        <begin position="69"/>
        <end position="78"/>
    </location>
</feature>
<feature type="compositionally biased region" description="Basic residues" evidence="1">
    <location>
        <begin position="1305"/>
        <end position="1315"/>
    </location>
</feature>
<feature type="compositionally biased region" description="Basic and acidic residues" evidence="1">
    <location>
        <begin position="1014"/>
        <end position="1039"/>
    </location>
</feature>
<feature type="compositionally biased region" description="Polar residues" evidence="1">
    <location>
        <begin position="1"/>
        <end position="16"/>
    </location>
</feature>
<feature type="region of interest" description="Disordered" evidence="1">
    <location>
        <begin position="1221"/>
        <end position="1333"/>
    </location>
</feature>
<feature type="compositionally biased region" description="Acidic residues" evidence="1">
    <location>
        <begin position="1551"/>
        <end position="1560"/>
    </location>
</feature>
<feature type="compositionally biased region" description="Basic and acidic residues" evidence="1">
    <location>
        <begin position="346"/>
        <end position="364"/>
    </location>
</feature>
<sequence>MPSHSQPHLDSNSNNGGFAVPDPVDVSQLWSRTQRLSQRPSNHQMPPHHLSSLPEGGGRLPHLSAPGTVLSSSPSDTLPSGPPPGWSPEADPVPGTQGLGVGRIPVGGGGQERGQAKGGWSFFGSRLFGRASGQAAAAAPPSQTHARYSQPEGQELQEQPGSVRREVSGDRPSGRSQRHHPQQQQDRVQGDQSSCRPSSQDGSLVDTEREVSVLRDNSNFLKGGIQIGRAPQTSRSNGAPLNASAKGSRDLQSSETPGGDARRKAGERSPQFSRMGVENTNPHPHAGLGMRREREGLDLSGPRQPLSQLKERDPRPLLQELRRSPAKTAEEAVDSSAVPQSLLSGVREKLGRSQSRESRRDPRHPPSAFRSPQEADRQNGLGGGSNGRMGPSVPSEADAEAEGGYLISSPSFGPGTGHRSRQRYSSAPPIYSPAPSGPVRKVYAFPAPSAEEGEADGDAATSRGSVHGQPPSPGTSSAPEGPGRGLEGGGGGALPGPGGSIEAVSPVERPSASSSSSSAAAASGEGQHERESGAGLGGGGRVHVASTKVVEHHCVGRRDPPKPTPMQTFEILPSQNPNPSDMANAMRRDAALPISYQTPAKVFEPAPAHNSHQHSHANADNGLVPLEGDRGDRDRDRRSDRGSRGVRASSSAERAGQDERRPPILPAASTHRPPGAAPSLPGLPASLVPPLPPHQIANFPDDNHAESGRDEKGKSGGKGEREEQNRQQTQAEEEAPGEELRGHHHSHSAEHAALPSGPAHQRRDGPRGVLQPTQSRPIEAPCSQHPRQMGGHRREDSVAGGVAWLGSGGGVGFPPETERAGRKERERTVRSDFKSPHFGTGSEIPTERDRGGLRESQRSQHSLGAASEEEEEEGGAVGEEQEEEEENPSLSEEHRTAEKRGKDKEATGENANRADFPERSFPFQVDSGVQKNILESFEESEQMVIEEEEKAGHRRNPPAKSAPPPRSRLTAAQRLLVEARQLSGGVGVGVGVFSASACASAAVPPGPPPLPQKKGREKEKEREQEKGKEKAQDSPERKAPARSQKSRAERLREEAILLGSGEAPLPQQQQEQKQQEGKGQQQTQTQTQIQGSLPSIAASMVGVSPGKLSGRGARGGEGARASLGRVSGGVLRGRAEEERERAATVRSAGEDALQASPVASEYASRQKVRSRLRQQPVRRRSNPSQEGDGDSGSADLFGLGAPSPGISALISPVSRSRCSVPLAAGREGGAGSGSRSRSASEEGEVAAPEEEGVPLPGLEGDDANLGGGGVAGGGHAVREERSKRRSRRDCEVQTQTDLENSPDRRRPKGGQRKRREGGAERRPNVPGSALRRELQRKVLQEECASLLGDALGAVGRNAQAVVEETGVGGRRLRARRGNTGGCHWQMFSPPETDPQEQNKKPRAKPKAKPREKVKAKAKAPALPAIQEEQEEEKEGEEKDEQRDDPPEANSSQGLFDSDRDEKEGDADDEREGKGREKAAGRKGGQVKGRKKGEASREKSQPRRSAAPGAAPPVPPQRGKKGRSPKSKSSRAASHAVRERERKSRSRKLQQEEENPPEDSQQEASMPFSHEENENEEVVRKLDEKEKGGRRGRKRGRREGDAARDQEPLPPPQDEPKRSAGFLESLREGVDEEGERKKAPKEKRRKLLKADEAEQREKNNEGGEEEEEGEDSREDGERTRRRKNRQAAGEAGGAGRRVQKGNGKAQKAGGRAGKKDGDGAAIDDQLDDPDRKGGGTAEDVDESEREEGEHSGHSRKKEKEPQLKAADPKAKGKEKGNGNSKRTKRTREAALLMAEANLLAPSAPSNANEPPEQQQEIEKPSKRQKKQGAASPSRGRGRDAKGGGLKGGDRDERGKKQRFGGRCSDGEESEGGEGDEEDEEKEKDRVSKDLRSRAEKKPAAAPFKQQQKDHVGSRRQKEKERRGGAAAAAAAASRRKEEHDSRATARGSNESAPAAAAAAAEGTPEALDESPDARLQRREALEPTFLKEKSYMFDERIFAFRSNAAGDFFEGNYTRLVLPQKDLRFSKPSADVMPAGAEANFELACSHDATDFCSLVLRLPGGMKKNEDASQEKRIFLDVMRGEGRCLEVVVAGRRHVLSKGQQALIPPRHTYTLENLSRREVDVLLYIVHEPREASAGSERQPGSRDPEV</sequence>
<dbReference type="Gene3D" id="2.60.120.10">
    <property type="entry name" value="Jelly Rolls"/>
    <property type="match status" value="1"/>
</dbReference>
<feature type="compositionally biased region" description="Gly residues" evidence="1">
    <location>
        <begin position="1265"/>
        <end position="1275"/>
    </location>
</feature>
<feature type="compositionally biased region" description="Polar residues" evidence="1">
    <location>
        <begin position="28"/>
        <end position="44"/>
    </location>
</feature>
<feature type="compositionally biased region" description="Basic and acidic residues" evidence="1">
    <location>
        <begin position="309"/>
        <end position="323"/>
    </location>
</feature>
<feature type="region of interest" description="Disordered" evidence="1">
    <location>
        <begin position="1362"/>
        <end position="1974"/>
    </location>
</feature>
<accession>A0A0G4GX99</accession>
<feature type="compositionally biased region" description="Acidic residues" evidence="1">
    <location>
        <begin position="1865"/>
        <end position="1880"/>
    </location>
</feature>
<feature type="compositionally biased region" description="Low complexity" evidence="1">
    <location>
        <begin position="511"/>
        <end position="523"/>
    </location>
</feature>
<feature type="compositionally biased region" description="Basic and acidic residues" evidence="1">
    <location>
        <begin position="1568"/>
        <end position="1588"/>
    </location>
</feature>
<feature type="region of interest" description="Disordered" evidence="1">
    <location>
        <begin position="999"/>
        <end position="1209"/>
    </location>
</feature>
<feature type="compositionally biased region" description="Basic and acidic residues" evidence="1">
    <location>
        <begin position="1835"/>
        <end position="1853"/>
    </location>
</feature>
<feature type="compositionally biased region" description="Basic and acidic residues" evidence="1">
    <location>
        <begin position="549"/>
        <end position="561"/>
    </location>
</feature>
<feature type="compositionally biased region" description="Basic and acidic residues" evidence="1">
    <location>
        <begin position="1491"/>
        <end position="1500"/>
    </location>
</feature>
<feature type="compositionally biased region" description="Basic and acidic residues" evidence="1">
    <location>
        <begin position="163"/>
        <end position="173"/>
    </location>
</feature>
<feature type="compositionally biased region" description="Gly residues" evidence="1">
    <location>
        <begin position="97"/>
        <end position="112"/>
    </location>
</feature>
<feature type="compositionally biased region" description="Basic and acidic residues" evidence="1">
    <location>
        <begin position="1746"/>
        <end position="1775"/>
    </location>
</feature>
<feature type="compositionally biased region" description="Basic and acidic residues" evidence="1">
    <location>
        <begin position="1435"/>
        <end position="1445"/>
    </location>
</feature>
<feature type="compositionally biased region" description="Low complexity" evidence="1">
    <location>
        <begin position="182"/>
        <end position="194"/>
    </location>
</feature>
<feature type="compositionally biased region" description="Basic and acidic residues" evidence="1">
    <location>
        <begin position="1881"/>
        <end position="1897"/>
    </location>
</feature>
<feature type="compositionally biased region" description="Low complexity" evidence="1">
    <location>
        <begin position="1699"/>
        <end position="1708"/>
    </location>
</feature>
<feature type="compositionally biased region" description="Basic residues" evidence="1">
    <location>
        <begin position="1166"/>
        <end position="1181"/>
    </location>
</feature>
<feature type="compositionally biased region" description="Basic and acidic residues" evidence="1">
    <location>
        <begin position="1133"/>
        <end position="1143"/>
    </location>
</feature>
<feature type="compositionally biased region" description="Basic and acidic residues" evidence="1">
    <location>
        <begin position="845"/>
        <end position="858"/>
    </location>
</feature>
<feature type="compositionally biased region" description="Basic and acidic residues" evidence="1">
    <location>
        <begin position="1647"/>
        <end position="1660"/>
    </location>
</feature>
<feature type="compositionally biased region" description="Basic residues" evidence="1">
    <location>
        <begin position="1637"/>
        <end position="1646"/>
    </location>
</feature>
<feature type="compositionally biased region" description="Basic and acidic residues" evidence="1">
    <location>
        <begin position="1933"/>
        <end position="1942"/>
    </location>
</feature>
<feature type="compositionally biased region" description="Basic and acidic residues" evidence="1">
    <location>
        <begin position="701"/>
        <end position="725"/>
    </location>
</feature>
<reference evidence="2" key="1">
    <citation type="submission" date="2014-11" db="EMBL/GenBank/DDBJ databases">
        <authorList>
            <person name="Otto D Thomas"/>
            <person name="Naeem Raeece"/>
        </authorList>
    </citation>
    <scope>NUCLEOTIDE SEQUENCE</scope>
</reference>
<feature type="compositionally biased region" description="Basic and acidic residues" evidence="1">
    <location>
        <begin position="627"/>
        <end position="643"/>
    </location>
</feature>
<proteinExistence type="predicted"/>